<sequence>MHALAGVPPSLRAVLSFVEMWCVVWSQYEAWALLLVPNCQLFKAFLSDGCSLVSEGLRKINNGSYVVKFYVMNRYFSSPTYMMGEFPLLRGKDRSSFAFCDHAGGYTTRHN</sequence>
<organism evidence="1 2">
    <name type="scientific">Nannochloropsis gaditana</name>
    <dbReference type="NCBI Taxonomy" id="72520"/>
    <lineage>
        <taxon>Eukaryota</taxon>
        <taxon>Sar</taxon>
        <taxon>Stramenopiles</taxon>
        <taxon>Ochrophyta</taxon>
        <taxon>Eustigmatophyceae</taxon>
        <taxon>Eustigmatales</taxon>
        <taxon>Monodopsidaceae</taxon>
        <taxon>Nannochloropsis</taxon>
    </lineage>
</organism>
<reference evidence="1 2" key="1">
    <citation type="journal article" date="2014" name="Mol. Plant">
        <title>Chromosome Scale Genome Assembly and Transcriptome Profiling of Nannochloropsis gaditana in Nitrogen Depletion.</title>
        <authorList>
            <person name="Corteggiani Carpinelli E."/>
            <person name="Telatin A."/>
            <person name="Vitulo N."/>
            <person name="Forcato C."/>
            <person name="D'Angelo M."/>
            <person name="Schiavon R."/>
            <person name="Vezzi A."/>
            <person name="Giacometti G.M."/>
            <person name="Morosinotto T."/>
            <person name="Valle G."/>
        </authorList>
    </citation>
    <scope>NUCLEOTIDE SEQUENCE [LARGE SCALE GENOMIC DNA]</scope>
    <source>
        <strain evidence="1 2">B-31</strain>
    </source>
</reference>
<dbReference type="EMBL" id="AZIL01001101">
    <property type="protein sequence ID" value="EWM24827.1"/>
    <property type="molecule type" value="Genomic_DNA"/>
</dbReference>
<gene>
    <name evidence="1" type="ORF">Naga_100234g8</name>
</gene>
<comment type="caution">
    <text evidence="1">The sequence shown here is derived from an EMBL/GenBank/DDBJ whole genome shotgun (WGS) entry which is preliminary data.</text>
</comment>
<evidence type="ECO:0000313" key="2">
    <source>
        <dbReference type="Proteomes" id="UP000019335"/>
    </source>
</evidence>
<name>W7TF88_9STRA</name>
<proteinExistence type="predicted"/>
<dbReference type="AlphaFoldDB" id="W7TF88"/>
<dbReference type="Proteomes" id="UP000019335">
    <property type="component" value="Chromosome 12"/>
</dbReference>
<evidence type="ECO:0000313" key="1">
    <source>
        <dbReference type="EMBL" id="EWM24827.1"/>
    </source>
</evidence>
<accession>W7TF88</accession>
<protein>
    <submittedName>
        <fullName evidence="1">Uncharacterized protein</fullName>
    </submittedName>
</protein>
<keyword evidence="2" id="KW-1185">Reference proteome</keyword>